<dbReference type="OrthoDB" id="8938452at2759"/>
<name>A0A0F8BVL7_LARCR</name>
<evidence type="ECO:0000313" key="1">
    <source>
        <dbReference type="EMBL" id="AQN67823.1"/>
    </source>
</evidence>
<dbReference type="EMBL" id="KU885454">
    <property type="protein sequence ID" value="AQN67823.1"/>
    <property type="molecule type" value="mRNA"/>
</dbReference>
<dbReference type="AlphaFoldDB" id="A0A0F8BVL7"/>
<sequence length="148" mass="16926">MMMLLLVSTLVLLVNPALTNPLHQQKSPNNLNHIFDLAENYNKSLAQAFFVEDVSHLAEGKNKCDDKFFCKVHDILNKFGKKHNIIDKKKEEGLVRNLEAYVDGRNINCTELLKDMVPSREERPIPVLIGHLMRCIQNRNLNGASKDM</sequence>
<reference evidence="1" key="1">
    <citation type="submission" date="2016-03" db="EMBL/GenBank/DDBJ databases">
        <authorList>
            <person name="Sun W.-S."/>
            <person name="Lee J.-W."/>
        </authorList>
    </citation>
    <scope>NUCLEOTIDE SEQUENCE</scope>
</reference>
<organism evidence="1">
    <name type="scientific">Larimichthys crocea</name>
    <name type="common">Large yellow croaker</name>
    <name type="synonym">Pseudosciaena crocea</name>
    <dbReference type="NCBI Taxonomy" id="215358"/>
    <lineage>
        <taxon>Eukaryota</taxon>
        <taxon>Metazoa</taxon>
        <taxon>Chordata</taxon>
        <taxon>Craniata</taxon>
        <taxon>Vertebrata</taxon>
        <taxon>Euteleostomi</taxon>
        <taxon>Actinopterygii</taxon>
        <taxon>Neopterygii</taxon>
        <taxon>Teleostei</taxon>
        <taxon>Neoteleostei</taxon>
        <taxon>Acanthomorphata</taxon>
        <taxon>Eupercaria</taxon>
        <taxon>Sciaenidae</taxon>
        <taxon>Larimichthys</taxon>
    </lineage>
</organism>
<accession>A0A0F8BVL7</accession>
<proteinExistence type="evidence at transcript level"/>
<protein>
    <submittedName>
        <fullName evidence="1">Interleukin-13</fullName>
    </submittedName>
</protein>